<dbReference type="RefSeq" id="WP_128505590.1">
    <property type="nucleotide sequence ID" value="NZ_QUAC01000070.1"/>
</dbReference>
<reference evidence="2 3" key="1">
    <citation type="submission" date="2018-08" db="EMBL/GenBank/DDBJ databases">
        <title>Streptomyces NEAU-D10 sp. nov., a novel Actinomycete isolated from soil.</title>
        <authorList>
            <person name="Jin L."/>
        </authorList>
    </citation>
    <scope>NUCLEOTIDE SEQUENCE [LARGE SCALE GENOMIC DNA]</scope>
    <source>
        <strain evidence="2 3">NEAU-D10</strain>
    </source>
</reference>
<sequence>MRRIISALAVTAAAAATLAAVSTGTAEAAPPHTPVVFVHGYLNTGVVWAPARAAFQDAGYKSSELFTYSYDFNASNKVSARGLAAFVEKVKADTGSDKVDIVNHSMGGMVSLWYVKELGGASSVARIASLAGAHHGTYTAGLCSIAFASCKEMTPGSDFLNTLTSGDETPGPVEYRTWYSPCDGVINPYTSTKLQGATNTLLPCEPHFGYLADSRLLSQVAAFTAES</sequence>
<evidence type="ECO:0000313" key="2">
    <source>
        <dbReference type="EMBL" id="REK90574.1"/>
    </source>
</evidence>
<dbReference type="SUPFAM" id="SSF53474">
    <property type="entry name" value="alpha/beta-Hydrolases"/>
    <property type="match status" value="1"/>
</dbReference>
<dbReference type="PANTHER" id="PTHR32015">
    <property type="entry name" value="FASTING INDUCED LIPASE"/>
    <property type="match status" value="1"/>
</dbReference>
<gene>
    <name evidence="2" type="ORF">DY245_09645</name>
</gene>
<name>A0A371Q777_STRIH</name>
<dbReference type="InterPro" id="IPR029058">
    <property type="entry name" value="AB_hydrolase_fold"/>
</dbReference>
<dbReference type="Gene3D" id="3.40.50.1820">
    <property type="entry name" value="alpha/beta hydrolase"/>
    <property type="match status" value="1"/>
</dbReference>
<dbReference type="InterPro" id="IPR002918">
    <property type="entry name" value="Lipase_EstA/Esterase_EstB"/>
</dbReference>
<comment type="caution">
    <text evidence="2">The sequence shown here is derived from an EMBL/GenBank/DDBJ whole genome shotgun (WGS) entry which is preliminary data.</text>
</comment>
<evidence type="ECO:0000313" key="3">
    <source>
        <dbReference type="Proteomes" id="UP000262477"/>
    </source>
</evidence>
<keyword evidence="2" id="KW-0378">Hydrolase</keyword>
<dbReference type="EMBL" id="QUAC01000070">
    <property type="protein sequence ID" value="REK90574.1"/>
    <property type="molecule type" value="Genomic_DNA"/>
</dbReference>
<dbReference type="AlphaFoldDB" id="A0A371Q777"/>
<accession>A0A371Q777</accession>
<keyword evidence="3" id="KW-1185">Reference proteome</keyword>
<organism evidence="2 3">
    <name type="scientific">Streptomyces inhibens</name>
    <dbReference type="NCBI Taxonomy" id="2293571"/>
    <lineage>
        <taxon>Bacteria</taxon>
        <taxon>Bacillati</taxon>
        <taxon>Actinomycetota</taxon>
        <taxon>Actinomycetes</taxon>
        <taxon>Kitasatosporales</taxon>
        <taxon>Streptomycetaceae</taxon>
        <taxon>Streptomyces</taxon>
    </lineage>
</organism>
<feature type="chain" id="PRO_5016670994" evidence="1">
    <location>
        <begin position="29"/>
        <end position="227"/>
    </location>
</feature>
<dbReference type="GO" id="GO:0016042">
    <property type="term" value="P:lipid catabolic process"/>
    <property type="evidence" value="ECO:0007669"/>
    <property type="project" value="InterPro"/>
</dbReference>
<evidence type="ECO:0000256" key="1">
    <source>
        <dbReference type="SAM" id="SignalP"/>
    </source>
</evidence>
<feature type="signal peptide" evidence="1">
    <location>
        <begin position="1"/>
        <end position="28"/>
    </location>
</feature>
<dbReference type="PANTHER" id="PTHR32015:SF1">
    <property type="entry name" value="LIPASE"/>
    <property type="match status" value="1"/>
</dbReference>
<dbReference type="Proteomes" id="UP000262477">
    <property type="component" value="Unassembled WGS sequence"/>
</dbReference>
<keyword evidence="1" id="KW-0732">Signal</keyword>
<protein>
    <submittedName>
        <fullName evidence="2">Alpha/beta fold hydrolase</fullName>
    </submittedName>
</protein>
<proteinExistence type="predicted"/>
<dbReference type="OrthoDB" id="8871309at2"/>
<dbReference type="GO" id="GO:0016298">
    <property type="term" value="F:lipase activity"/>
    <property type="evidence" value="ECO:0007669"/>
    <property type="project" value="TreeGrafter"/>
</dbReference>
<dbReference type="Pfam" id="PF01674">
    <property type="entry name" value="Lipase_2"/>
    <property type="match status" value="1"/>
</dbReference>